<dbReference type="AlphaFoldDB" id="A0A5B6WCY6"/>
<keyword evidence="2" id="KW-0489">Methyltransferase</keyword>
<evidence type="ECO:0000256" key="1">
    <source>
        <dbReference type="SAM" id="MobiDB-lite"/>
    </source>
</evidence>
<dbReference type="EMBL" id="SMMG02000003">
    <property type="protein sequence ID" value="KAA3479621.1"/>
    <property type="molecule type" value="Genomic_DNA"/>
</dbReference>
<name>A0A5B6WCY6_9ROSI</name>
<evidence type="ECO:0000313" key="3">
    <source>
        <dbReference type="Proteomes" id="UP000325315"/>
    </source>
</evidence>
<evidence type="ECO:0000313" key="2">
    <source>
        <dbReference type="EMBL" id="KAA3479621.1"/>
    </source>
</evidence>
<accession>A0A5B6WCY6</accession>
<comment type="caution">
    <text evidence="2">The sequence shown here is derived from an EMBL/GenBank/DDBJ whole genome shotgun (WGS) entry which is preliminary data.</text>
</comment>
<sequence>MQDKKKKKGAGKEAGKKTRTCEWGRNQTGTNDIPSHIQNFHIGRDYSSRAKDAKEESLEEMMGNVHINAIHEETAELGTLSGICPYQPGSVLDNWTAEEIPIVFRAYTE</sequence>
<proteinExistence type="predicted"/>
<reference evidence="3" key="1">
    <citation type="journal article" date="2019" name="Plant Biotechnol. J.">
        <title>Genome sequencing of the Australian wild diploid species Gossypium australe highlights disease resistance and delayed gland morphogenesis.</title>
        <authorList>
            <person name="Cai Y."/>
            <person name="Cai X."/>
            <person name="Wang Q."/>
            <person name="Wang P."/>
            <person name="Zhang Y."/>
            <person name="Cai C."/>
            <person name="Xu Y."/>
            <person name="Wang K."/>
            <person name="Zhou Z."/>
            <person name="Wang C."/>
            <person name="Geng S."/>
            <person name="Li B."/>
            <person name="Dong Q."/>
            <person name="Hou Y."/>
            <person name="Wang H."/>
            <person name="Ai P."/>
            <person name="Liu Z."/>
            <person name="Yi F."/>
            <person name="Sun M."/>
            <person name="An G."/>
            <person name="Cheng J."/>
            <person name="Zhang Y."/>
            <person name="Shi Q."/>
            <person name="Xie Y."/>
            <person name="Shi X."/>
            <person name="Chang Y."/>
            <person name="Huang F."/>
            <person name="Chen Y."/>
            <person name="Hong S."/>
            <person name="Mi L."/>
            <person name="Sun Q."/>
            <person name="Zhang L."/>
            <person name="Zhou B."/>
            <person name="Peng R."/>
            <person name="Zhang X."/>
            <person name="Liu F."/>
        </authorList>
    </citation>
    <scope>NUCLEOTIDE SEQUENCE [LARGE SCALE GENOMIC DNA]</scope>
    <source>
        <strain evidence="3">cv. PA1801</strain>
    </source>
</reference>
<dbReference type="GO" id="GO:0032259">
    <property type="term" value="P:methylation"/>
    <property type="evidence" value="ECO:0007669"/>
    <property type="project" value="UniProtKB-KW"/>
</dbReference>
<organism evidence="2 3">
    <name type="scientific">Gossypium australe</name>
    <dbReference type="NCBI Taxonomy" id="47621"/>
    <lineage>
        <taxon>Eukaryota</taxon>
        <taxon>Viridiplantae</taxon>
        <taxon>Streptophyta</taxon>
        <taxon>Embryophyta</taxon>
        <taxon>Tracheophyta</taxon>
        <taxon>Spermatophyta</taxon>
        <taxon>Magnoliopsida</taxon>
        <taxon>eudicotyledons</taxon>
        <taxon>Gunneridae</taxon>
        <taxon>Pentapetalae</taxon>
        <taxon>rosids</taxon>
        <taxon>malvids</taxon>
        <taxon>Malvales</taxon>
        <taxon>Malvaceae</taxon>
        <taxon>Malvoideae</taxon>
        <taxon>Gossypium</taxon>
    </lineage>
</organism>
<protein>
    <submittedName>
        <fullName evidence="2">Trans-resveratrol di-O-methyltransferase-like</fullName>
    </submittedName>
</protein>
<feature type="compositionally biased region" description="Basic and acidic residues" evidence="1">
    <location>
        <begin position="10"/>
        <end position="22"/>
    </location>
</feature>
<dbReference type="Proteomes" id="UP000325315">
    <property type="component" value="Unassembled WGS sequence"/>
</dbReference>
<dbReference type="GO" id="GO:0008168">
    <property type="term" value="F:methyltransferase activity"/>
    <property type="evidence" value="ECO:0007669"/>
    <property type="project" value="UniProtKB-KW"/>
</dbReference>
<keyword evidence="2" id="KW-0808">Transferase</keyword>
<feature type="region of interest" description="Disordered" evidence="1">
    <location>
        <begin position="1"/>
        <end position="37"/>
    </location>
</feature>
<keyword evidence="3" id="KW-1185">Reference proteome</keyword>
<feature type="compositionally biased region" description="Polar residues" evidence="1">
    <location>
        <begin position="25"/>
        <end position="37"/>
    </location>
</feature>
<gene>
    <name evidence="2" type="ORF">EPI10_020116</name>
</gene>